<evidence type="ECO:0000259" key="5">
    <source>
        <dbReference type="Pfam" id="PF00749"/>
    </source>
</evidence>
<feature type="domain" description="Glutamyl/glutaminyl-tRNA synthetase class Ib catalytic" evidence="5">
    <location>
        <begin position="1"/>
        <end position="92"/>
    </location>
</feature>
<dbReference type="InterPro" id="IPR049940">
    <property type="entry name" value="GluQ/Sye"/>
</dbReference>
<keyword evidence="4" id="KW-0030">Aminoacyl-tRNA synthetase</keyword>
<dbReference type="EMBL" id="SLTR01000372">
    <property type="protein sequence ID" value="TDA86489.1"/>
    <property type="molecule type" value="Genomic_DNA"/>
</dbReference>
<keyword evidence="3" id="KW-0067">ATP-binding</keyword>
<gene>
    <name evidence="6" type="ORF">E0702_17050</name>
</gene>
<name>A0ABY2D2B1_9GAMM</name>
<proteinExistence type="predicted"/>
<organism evidence="6 7">
    <name type="scientific">Halomonas marinisediminis</name>
    <dbReference type="NCBI Taxonomy" id="2546095"/>
    <lineage>
        <taxon>Bacteria</taxon>
        <taxon>Pseudomonadati</taxon>
        <taxon>Pseudomonadota</taxon>
        <taxon>Gammaproteobacteria</taxon>
        <taxon>Oceanospirillales</taxon>
        <taxon>Halomonadaceae</taxon>
        <taxon>Halomonas</taxon>
    </lineage>
</organism>
<dbReference type="InterPro" id="IPR014729">
    <property type="entry name" value="Rossmann-like_a/b/a_fold"/>
</dbReference>
<accession>A0ABY2D2B1</accession>
<evidence type="ECO:0000313" key="6">
    <source>
        <dbReference type="EMBL" id="TDA86489.1"/>
    </source>
</evidence>
<dbReference type="InterPro" id="IPR020058">
    <property type="entry name" value="Glu/Gln-tRNA-synth_Ib_cat-dom"/>
</dbReference>
<reference evidence="6 7" key="1">
    <citation type="submission" date="2019-03" db="EMBL/GenBank/DDBJ databases">
        <title>Halomonas marinisediminis sp. nov., a moderately halophilic bacterium isolated from the Bohai Gulf.</title>
        <authorList>
            <person name="Ji X."/>
        </authorList>
    </citation>
    <scope>NUCLEOTIDE SEQUENCE [LARGE SCALE GENOMIC DNA]</scope>
    <source>
        <strain evidence="6 7">204</strain>
    </source>
</reference>
<dbReference type="PANTHER" id="PTHR43311:SF2">
    <property type="entry name" value="GLUTAMATE--TRNA LIGASE, MITOCHONDRIAL-RELATED"/>
    <property type="match status" value="1"/>
</dbReference>
<dbReference type="Gene3D" id="3.40.50.620">
    <property type="entry name" value="HUPs"/>
    <property type="match status" value="1"/>
</dbReference>
<evidence type="ECO:0000256" key="1">
    <source>
        <dbReference type="ARBA" id="ARBA00022598"/>
    </source>
</evidence>
<feature type="non-terminal residue" evidence="6">
    <location>
        <position position="93"/>
    </location>
</feature>
<dbReference type="Proteomes" id="UP000294823">
    <property type="component" value="Unassembled WGS sequence"/>
</dbReference>
<feature type="non-terminal residue" evidence="6">
    <location>
        <position position="1"/>
    </location>
</feature>
<dbReference type="Pfam" id="PF00749">
    <property type="entry name" value="tRNA-synt_1c"/>
    <property type="match status" value="1"/>
</dbReference>
<evidence type="ECO:0000256" key="3">
    <source>
        <dbReference type="ARBA" id="ARBA00022840"/>
    </source>
</evidence>
<dbReference type="PANTHER" id="PTHR43311">
    <property type="entry name" value="GLUTAMATE--TRNA LIGASE"/>
    <property type="match status" value="1"/>
</dbReference>
<dbReference type="SUPFAM" id="SSF52374">
    <property type="entry name" value="Nucleotidylyl transferase"/>
    <property type="match status" value="1"/>
</dbReference>
<evidence type="ECO:0000256" key="4">
    <source>
        <dbReference type="ARBA" id="ARBA00023146"/>
    </source>
</evidence>
<evidence type="ECO:0000256" key="2">
    <source>
        <dbReference type="ARBA" id="ARBA00022741"/>
    </source>
</evidence>
<evidence type="ECO:0000313" key="7">
    <source>
        <dbReference type="Proteomes" id="UP000294823"/>
    </source>
</evidence>
<keyword evidence="1 6" id="KW-0436">Ligase</keyword>
<dbReference type="GO" id="GO:0016874">
    <property type="term" value="F:ligase activity"/>
    <property type="evidence" value="ECO:0007669"/>
    <property type="project" value="UniProtKB-KW"/>
</dbReference>
<protein>
    <submittedName>
        <fullName evidence="6">Glutamate--tRNA ligase</fullName>
    </submittedName>
</protein>
<keyword evidence="7" id="KW-1185">Reference proteome</keyword>
<comment type="caution">
    <text evidence="6">The sequence shown here is derived from an EMBL/GenBank/DDBJ whole genome shotgun (WGS) entry which is preliminary data.</text>
</comment>
<sequence length="93" mass="10500">YKAFGWEAPEFAHLPLILKPTGKGKLSKRDGDKLGFPVFPLEWNSPDGEVSRGYKEDGYFADAMINFLAFLGWNPGTEQEIFSLKELVEAFDL</sequence>
<keyword evidence="2" id="KW-0547">Nucleotide-binding</keyword>